<dbReference type="PANTHER" id="PTHR30535">
    <property type="entry name" value="VITAMIN B12-BINDING PROTEIN"/>
    <property type="match status" value="1"/>
</dbReference>
<name>A0A917L436_9PROT</name>
<reference evidence="2" key="1">
    <citation type="journal article" date="2014" name="Int. J. Syst. Evol. Microbiol.">
        <title>Complete genome sequence of Corynebacterium casei LMG S-19264T (=DSM 44701T), isolated from a smear-ripened cheese.</title>
        <authorList>
            <consortium name="US DOE Joint Genome Institute (JGI-PGF)"/>
            <person name="Walter F."/>
            <person name="Albersmeier A."/>
            <person name="Kalinowski J."/>
            <person name="Ruckert C."/>
        </authorList>
    </citation>
    <scope>NUCLEOTIDE SEQUENCE</scope>
    <source>
        <strain evidence="2">CGMCC 1.3617</strain>
    </source>
</reference>
<dbReference type="Gene3D" id="3.40.50.1980">
    <property type="entry name" value="Nitrogenase molybdenum iron protein domain"/>
    <property type="match status" value="2"/>
</dbReference>
<evidence type="ECO:0000259" key="1">
    <source>
        <dbReference type="PROSITE" id="PS50983"/>
    </source>
</evidence>
<dbReference type="PROSITE" id="PS51318">
    <property type="entry name" value="TAT"/>
    <property type="match status" value="1"/>
</dbReference>
<evidence type="ECO:0000313" key="2">
    <source>
        <dbReference type="EMBL" id="GGJ43468.1"/>
    </source>
</evidence>
<dbReference type="EMBL" id="BMKW01000027">
    <property type="protein sequence ID" value="GGJ43468.1"/>
    <property type="molecule type" value="Genomic_DNA"/>
</dbReference>
<dbReference type="Proteomes" id="UP000661507">
    <property type="component" value="Unassembled WGS sequence"/>
</dbReference>
<feature type="domain" description="Fe/B12 periplasmic-binding" evidence="1">
    <location>
        <begin position="44"/>
        <end position="358"/>
    </location>
</feature>
<dbReference type="SUPFAM" id="SSF53807">
    <property type="entry name" value="Helical backbone' metal receptor"/>
    <property type="match status" value="1"/>
</dbReference>
<dbReference type="PROSITE" id="PS50983">
    <property type="entry name" value="FE_B12_PBP"/>
    <property type="match status" value="1"/>
</dbReference>
<proteinExistence type="predicted"/>
<organism evidence="2 3">
    <name type="scientific">Neoroseomonas lacus</name>
    <dbReference type="NCBI Taxonomy" id="287609"/>
    <lineage>
        <taxon>Bacteria</taxon>
        <taxon>Pseudomonadati</taxon>
        <taxon>Pseudomonadota</taxon>
        <taxon>Alphaproteobacteria</taxon>
        <taxon>Acetobacterales</taxon>
        <taxon>Acetobacteraceae</taxon>
        <taxon>Neoroseomonas</taxon>
    </lineage>
</organism>
<keyword evidence="3" id="KW-1185">Reference proteome</keyword>
<dbReference type="PANTHER" id="PTHR30535:SF34">
    <property type="entry name" value="MOLYBDATE-BINDING PROTEIN MOLA"/>
    <property type="match status" value="1"/>
</dbReference>
<reference evidence="2" key="2">
    <citation type="submission" date="2020-09" db="EMBL/GenBank/DDBJ databases">
        <authorList>
            <person name="Sun Q."/>
            <person name="Zhou Y."/>
        </authorList>
    </citation>
    <scope>NUCLEOTIDE SEQUENCE</scope>
    <source>
        <strain evidence="2">CGMCC 1.3617</strain>
    </source>
</reference>
<gene>
    <name evidence="2" type="ORF">GCM10011320_58720</name>
</gene>
<sequence>MSRNRAETTRRSLVRTGLAIAGSAALPRLSRGAEALTATDLAGRTVTLRAPARKVILGEGRLMYGFSTLVPRAPFERIAGWADDMILYDPGSWRKYRAAFPQADRITRFSSAVNADFSTEQAIALDPDLVVFPLSAHQRMEATGTYDKLARAGIATAVVDFREQASQNTVPSIELLGRLMGLDAEARAFNDFYLRETRRVSSRVWNLPPNRRTTVFIERAGGFDPNQCCMTFGNANLGVTLQEAGGINWGAGRFPGLGGTVNPETIFTDDPEVIIGTGADWSESTPGSRGVPFGYEATPERVQAALRALAERPGWPSLRAVKSKRFYSIYHQFYTSPAHLVALQVFATWLYPQTFEGLDPNATWRAYHERFSPIPLTGAFWAQLA</sequence>
<protein>
    <submittedName>
        <fullName evidence="2">ABC transporter substrate-binding protein</fullName>
    </submittedName>
</protein>
<dbReference type="InterPro" id="IPR050902">
    <property type="entry name" value="ABC_Transporter_SBP"/>
</dbReference>
<dbReference type="AlphaFoldDB" id="A0A917L436"/>
<accession>A0A917L436</accession>
<comment type="caution">
    <text evidence="2">The sequence shown here is derived from an EMBL/GenBank/DDBJ whole genome shotgun (WGS) entry which is preliminary data.</text>
</comment>
<dbReference type="InterPro" id="IPR006311">
    <property type="entry name" value="TAT_signal"/>
</dbReference>
<dbReference type="Pfam" id="PF01497">
    <property type="entry name" value="Peripla_BP_2"/>
    <property type="match status" value="1"/>
</dbReference>
<dbReference type="RefSeq" id="WP_229681679.1">
    <property type="nucleotide sequence ID" value="NZ_BMKW01000027.1"/>
</dbReference>
<evidence type="ECO:0000313" key="3">
    <source>
        <dbReference type="Proteomes" id="UP000661507"/>
    </source>
</evidence>
<dbReference type="InterPro" id="IPR002491">
    <property type="entry name" value="ABC_transptr_periplasmic_BD"/>
</dbReference>